<keyword evidence="4" id="KW-1185">Reference proteome</keyword>
<dbReference type="Proteomes" id="UP000663873">
    <property type="component" value="Unassembled WGS sequence"/>
</dbReference>
<dbReference type="EMBL" id="CAJOBP010002480">
    <property type="protein sequence ID" value="CAF4357062.1"/>
    <property type="molecule type" value="Genomic_DNA"/>
</dbReference>
<reference evidence="1" key="1">
    <citation type="submission" date="2021-02" db="EMBL/GenBank/DDBJ databases">
        <authorList>
            <person name="Nowell W R."/>
        </authorList>
    </citation>
    <scope>NUCLEOTIDE SEQUENCE</scope>
</reference>
<dbReference type="EMBL" id="CAJNXB010002108">
    <property type="protein sequence ID" value="CAF3216643.1"/>
    <property type="molecule type" value="Genomic_DNA"/>
</dbReference>
<evidence type="ECO:0000313" key="4">
    <source>
        <dbReference type="Proteomes" id="UP000663873"/>
    </source>
</evidence>
<comment type="caution">
    <text evidence="1">The sequence shown here is derived from an EMBL/GenBank/DDBJ whole genome shotgun (WGS) entry which is preliminary data.</text>
</comment>
<gene>
    <name evidence="1" type="ORF">TIS948_LOCUS13411</name>
    <name evidence="2" type="ORF">UJA718_LOCUS16185</name>
</gene>
<name>A0A817QZN6_9BILA</name>
<protein>
    <submittedName>
        <fullName evidence="1">Uncharacterized protein</fullName>
    </submittedName>
</protein>
<dbReference type="AlphaFoldDB" id="A0A817QZN6"/>
<evidence type="ECO:0000313" key="3">
    <source>
        <dbReference type="Proteomes" id="UP000663825"/>
    </source>
</evidence>
<accession>A0A817QZN6</accession>
<proteinExistence type="predicted"/>
<evidence type="ECO:0000313" key="1">
    <source>
        <dbReference type="EMBL" id="CAF3216643.1"/>
    </source>
</evidence>
<dbReference type="OrthoDB" id="10290918at2759"/>
<dbReference type="Proteomes" id="UP000663825">
    <property type="component" value="Unassembled WGS sequence"/>
</dbReference>
<sequence>MGICLCCAQQPPENFVGEWSNGGNVKMQIAVDGSLMYNKETSNGYYRYTTTGARYNENGFWTCLCCCCTLKGVYGEQEEQKPVFIVRGDVLAKDVAPIR</sequence>
<evidence type="ECO:0000313" key="2">
    <source>
        <dbReference type="EMBL" id="CAF4357062.1"/>
    </source>
</evidence>
<organism evidence="1 3">
    <name type="scientific">Rotaria socialis</name>
    <dbReference type="NCBI Taxonomy" id="392032"/>
    <lineage>
        <taxon>Eukaryota</taxon>
        <taxon>Metazoa</taxon>
        <taxon>Spiralia</taxon>
        <taxon>Gnathifera</taxon>
        <taxon>Rotifera</taxon>
        <taxon>Eurotatoria</taxon>
        <taxon>Bdelloidea</taxon>
        <taxon>Philodinida</taxon>
        <taxon>Philodinidae</taxon>
        <taxon>Rotaria</taxon>
    </lineage>
</organism>